<accession>A0A1N7ILL3</accession>
<name>A0A1N7ILL3_9FLAO</name>
<reference evidence="1 2" key="1">
    <citation type="submission" date="2017-01" db="EMBL/GenBank/DDBJ databases">
        <authorList>
            <person name="Mah S.A."/>
            <person name="Swanson W.J."/>
            <person name="Moy G.W."/>
            <person name="Vacquier V.D."/>
        </authorList>
    </citation>
    <scope>NUCLEOTIDE SEQUENCE [LARGE SCALE GENOMIC DNA]</scope>
    <source>
        <strain evidence="1 2">DSM 16927</strain>
    </source>
</reference>
<proteinExistence type="predicted"/>
<dbReference type="RefSeq" id="WP_164463035.1">
    <property type="nucleotide sequence ID" value="NZ_CP033926.1"/>
</dbReference>
<protein>
    <submittedName>
        <fullName evidence="1">Uncharacterized protein</fullName>
    </submittedName>
</protein>
<dbReference type="AlphaFoldDB" id="A0A1N7ILL3"/>
<evidence type="ECO:0000313" key="1">
    <source>
        <dbReference type="EMBL" id="SIS37942.1"/>
    </source>
</evidence>
<organism evidence="1 2">
    <name type="scientific">Chryseobacterium joostei</name>
    <dbReference type="NCBI Taxonomy" id="112234"/>
    <lineage>
        <taxon>Bacteria</taxon>
        <taxon>Pseudomonadati</taxon>
        <taxon>Bacteroidota</taxon>
        <taxon>Flavobacteriia</taxon>
        <taxon>Flavobacteriales</taxon>
        <taxon>Weeksellaceae</taxon>
        <taxon>Chryseobacterium group</taxon>
        <taxon>Chryseobacterium</taxon>
    </lineage>
</organism>
<dbReference type="EMBL" id="FTNZ01000006">
    <property type="protein sequence ID" value="SIS37942.1"/>
    <property type="molecule type" value="Genomic_DNA"/>
</dbReference>
<sequence>MDIWKYFADILKIVIQISEVDLKRGPFGRFDFPYNIVGKPLFKWG</sequence>
<evidence type="ECO:0000313" key="2">
    <source>
        <dbReference type="Proteomes" id="UP000186106"/>
    </source>
</evidence>
<gene>
    <name evidence="1" type="ORF">SAMN05421768_10634</name>
</gene>
<dbReference type="Proteomes" id="UP000186106">
    <property type="component" value="Unassembled WGS sequence"/>
</dbReference>